<evidence type="ECO:0000313" key="3">
    <source>
        <dbReference type="Proteomes" id="UP001417504"/>
    </source>
</evidence>
<comment type="caution">
    <text evidence="2">The sequence shown here is derived from an EMBL/GenBank/DDBJ whole genome shotgun (WGS) entry which is preliminary data.</text>
</comment>
<dbReference type="AlphaFoldDB" id="A0AAP0PGX8"/>
<gene>
    <name evidence="2" type="ORF">Sjap_004331</name>
</gene>
<evidence type="ECO:0000256" key="1">
    <source>
        <dbReference type="SAM" id="MobiDB-lite"/>
    </source>
</evidence>
<dbReference type="Proteomes" id="UP001417504">
    <property type="component" value="Unassembled WGS sequence"/>
</dbReference>
<protein>
    <submittedName>
        <fullName evidence="2">Uncharacterized protein</fullName>
    </submittedName>
</protein>
<feature type="compositionally biased region" description="Polar residues" evidence="1">
    <location>
        <begin position="14"/>
        <end position="34"/>
    </location>
</feature>
<feature type="region of interest" description="Disordered" evidence="1">
    <location>
        <begin position="97"/>
        <end position="124"/>
    </location>
</feature>
<keyword evidence="3" id="KW-1185">Reference proteome</keyword>
<sequence length="161" mass="17695">MEFEHDTWRRPIGPTTSTQPPNQSVPDTSRSSHVPRTHETHNSAPRSGPPICLEIRVNRTPRFSVMFARVFSATSLPRVTLPFVPHVCISNSSESEDATCRTSSSCTSRKQFPANPAPPRQRATPAPLIKCCHVSKGQNSPNPVLPCVKAENTPKNSFSPL</sequence>
<evidence type="ECO:0000313" key="2">
    <source>
        <dbReference type="EMBL" id="KAK9144428.1"/>
    </source>
</evidence>
<dbReference type="EMBL" id="JBBNAE010000002">
    <property type="protein sequence ID" value="KAK9144428.1"/>
    <property type="molecule type" value="Genomic_DNA"/>
</dbReference>
<reference evidence="2 3" key="1">
    <citation type="submission" date="2024-01" db="EMBL/GenBank/DDBJ databases">
        <title>Genome assemblies of Stephania.</title>
        <authorList>
            <person name="Yang L."/>
        </authorList>
    </citation>
    <scope>NUCLEOTIDE SEQUENCE [LARGE SCALE GENOMIC DNA]</scope>
    <source>
        <strain evidence="2">QJT</strain>
        <tissue evidence="2">Leaf</tissue>
    </source>
</reference>
<name>A0AAP0PGX8_9MAGN</name>
<feature type="region of interest" description="Disordered" evidence="1">
    <location>
        <begin position="1"/>
        <end position="52"/>
    </location>
</feature>
<feature type="compositionally biased region" description="Low complexity" evidence="1">
    <location>
        <begin position="100"/>
        <end position="109"/>
    </location>
</feature>
<proteinExistence type="predicted"/>
<accession>A0AAP0PGX8</accession>
<organism evidence="2 3">
    <name type="scientific">Stephania japonica</name>
    <dbReference type="NCBI Taxonomy" id="461633"/>
    <lineage>
        <taxon>Eukaryota</taxon>
        <taxon>Viridiplantae</taxon>
        <taxon>Streptophyta</taxon>
        <taxon>Embryophyta</taxon>
        <taxon>Tracheophyta</taxon>
        <taxon>Spermatophyta</taxon>
        <taxon>Magnoliopsida</taxon>
        <taxon>Ranunculales</taxon>
        <taxon>Menispermaceae</taxon>
        <taxon>Menispermoideae</taxon>
        <taxon>Cissampelideae</taxon>
        <taxon>Stephania</taxon>
    </lineage>
</organism>